<organism evidence="8">
    <name type="scientific">freshwater metagenome</name>
    <dbReference type="NCBI Taxonomy" id="449393"/>
    <lineage>
        <taxon>unclassified sequences</taxon>
        <taxon>metagenomes</taxon>
        <taxon>ecological metagenomes</taxon>
    </lineage>
</organism>
<evidence type="ECO:0000256" key="3">
    <source>
        <dbReference type="ARBA" id="ARBA00022692"/>
    </source>
</evidence>
<keyword evidence="4 6" id="KW-1133">Transmembrane helix</keyword>
<proteinExistence type="predicted"/>
<dbReference type="PANTHER" id="PTHR43370:SF1">
    <property type="entry name" value="GUANOSINE ABC TRANSPORTER PERMEASE PROTEIN NUPQ"/>
    <property type="match status" value="1"/>
</dbReference>
<feature type="transmembrane region" description="Helical" evidence="6">
    <location>
        <begin position="263"/>
        <end position="285"/>
    </location>
</feature>
<feature type="transmembrane region" description="Helical" evidence="6">
    <location>
        <begin position="99"/>
        <end position="118"/>
    </location>
</feature>
<sequence>MSMFRELLNRSRSMVGMTSLLAGLGVMSVLSLARIFAHAPDLTSSGTFGGAIGLATPVAMAGIAGLVSERAGVVNIGLQGMMVLGTWGGGYFGWHYGPWGALLGGAAFGALGGALHALNTIQFGVDHAISGVAINLLAPGVARFLSSIFFQGVDGGSLTDSPPVGNLGKLTMPFLAGGRIGSFSTPDIFGYLERRQIFLISDISGLCGGFLRDIATETVMLLSLIPLAAFVLWKTPFGLRLRSSGEKPSAADSLGVNVVGIRWIALITSGSIAGLGGAWLVINIGKYQQGQEGLRGFLGLASVIFGNWKPFGVFLGALLFQFTESLRMQLGDDPSRGFVFAVAIGLALFAAFQLFRKSKKVGLALIPASALLFVYILNVDRVDDKLSSTFPFLVTLLVLVFSSSRLRPPASIGLPWSRGKDS</sequence>
<accession>A0A6J7KQM5</accession>
<dbReference type="EMBL" id="CAFBNR010000009">
    <property type="protein sequence ID" value="CAB4956729.1"/>
    <property type="molecule type" value="Genomic_DNA"/>
</dbReference>
<feature type="transmembrane region" description="Helical" evidence="6">
    <location>
        <begin position="74"/>
        <end position="93"/>
    </location>
</feature>
<comment type="subcellular location">
    <subcellularLocation>
        <location evidence="1">Cell membrane</location>
        <topology evidence="1">Multi-pass membrane protein</topology>
    </subcellularLocation>
</comment>
<dbReference type="EMBL" id="CAFBMJ010000004">
    <property type="protein sequence ID" value="CAB4891740.1"/>
    <property type="molecule type" value="Genomic_DNA"/>
</dbReference>
<feature type="transmembrane region" description="Helical" evidence="6">
    <location>
        <begin position="214"/>
        <end position="233"/>
    </location>
</feature>
<feature type="transmembrane region" description="Helical" evidence="6">
    <location>
        <begin position="335"/>
        <end position="354"/>
    </location>
</feature>
<feature type="transmembrane region" description="Helical" evidence="6">
    <location>
        <begin position="389"/>
        <end position="406"/>
    </location>
</feature>
<name>A0A6J7KQM5_9ZZZZ</name>
<keyword evidence="3 6" id="KW-0812">Transmembrane</keyword>
<evidence type="ECO:0000256" key="2">
    <source>
        <dbReference type="ARBA" id="ARBA00022475"/>
    </source>
</evidence>
<dbReference type="AlphaFoldDB" id="A0A6J7KQM5"/>
<dbReference type="CDD" id="cd06580">
    <property type="entry name" value="TM_PBP1_transp_TpRbsC_like"/>
    <property type="match status" value="1"/>
</dbReference>
<reference evidence="8" key="1">
    <citation type="submission" date="2020-05" db="EMBL/GenBank/DDBJ databases">
        <authorList>
            <person name="Chiriac C."/>
            <person name="Salcher M."/>
            <person name="Ghai R."/>
            <person name="Kavagutti S V."/>
        </authorList>
    </citation>
    <scope>NUCLEOTIDE SEQUENCE</scope>
</reference>
<evidence type="ECO:0000313" key="7">
    <source>
        <dbReference type="EMBL" id="CAB4891740.1"/>
    </source>
</evidence>
<feature type="transmembrane region" description="Helical" evidence="6">
    <location>
        <begin position="130"/>
        <end position="150"/>
    </location>
</feature>
<dbReference type="PANTHER" id="PTHR43370">
    <property type="entry name" value="SUGAR ABC TRANSPORTER INTEGRAL MEMBRANE PROTEIN-RELATED"/>
    <property type="match status" value="1"/>
</dbReference>
<keyword evidence="2" id="KW-1003">Cell membrane</keyword>
<dbReference type="Pfam" id="PF02653">
    <property type="entry name" value="BPD_transp_2"/>
    <property type="match status" value="1"/>
</dbReference>
<feature type="transmembrane region" description="Helical" evidence="6">
    <location>
        <begin position="47"/>
        <end position="67"/>
    </location>
</feature>
<protein>
    <submittedName>
        <fullName evidence="8">Unannotated protein</fullName>
    </submittedName>
</protein>
<evidence type="ECO:0000256" key="4">
    <source>
        <dbReference type="ARBA" id="ARBA00022989"/>
    </source>
</evidence>
<dbReference type="InterPro" id="IPR001851">
    <property type="entry name" value="ABC_transp_permease"/>
</dbReference>
<evidence type="ECO:0000256" key="5">
    <source>
        <dbReference type="ARBA" id="ARBA00023136"/>
    </source>
</evidence>
<evidence type="ECO:0000313" key="8">
    <source>
        <dbReference type="EMBL" id="CAB4956729.1"/>
    </source>
</evidence>
<dbReference type="GO" id="GO:0005886">
    <property type="term" value="C:plasma membrane"/>
    <property type="evidence" value="ECO:0007669"/>
    <property type="project" value="UniProtKB-SubCell"/>
</dbReference>
<evidence type="ECO:0000256" key="1">
    <source>
        <dbReference type="ARBA" id="ARBA00004651"/>
    </source>
</evidence>
<gene>
    <name evidence="7" type="ORF">UFOPK3573_00141</name>
    <name evidence="8" type="ORF">UFOPK3879_00313</name>
</gene>
<evidence type="ECO:0000256" key="6">
    <source>
        <dbReference type="SAM" id="Phobius"/>
    </source>
</evidence>
<feature type="transmembrane region" description="Helical" evidence="6">
    <location>
        <begin position="170"/>
        <end position="193"/>
    </location>
</feature>
<dbReference type="GO" id="GO:0022857">
    <property type="term" value="F:transmembrane transporter activity"/>
    <property type="evidence" value="ECO:0007669"/>
    <property type="project" value="InterPro"/>
</dbReference>
<keyword evidence="5 6" id="KW-0472">Membrane</keyword>
<feature type="transmembrane region" description="Helical" evidence="6">
    <location>
        <begin position="297"/>
        <end position="323"/>
    </location>
</feature>
<feature type="transmembrane region" description="Helical" evidence="6">
    <location>
        <begin position="361"/>
        <end position="377"/>
    </location>
</feature>